<evidence type="ECO:0000256" key="13">
    <source>
        <dbReference type="ARBA" id="ARBA00023237"/>
    </source>
</evidence>
<dbReference type="InterPro" id="IPR000531">
    <property type="entry name" value="Beta-barrel_TonB"/>
</dbReference>
<dbReference type="NCBIfam" id="TIGR01783">
    <property type="entry name" value="TonB-siderophor"/>
    <property type="match status" value="1"/>
</dbReference>
<dbReference type="SUPFAM" id="SSF56935">
    <property type="entry name" value="Porins"/>
    <property type="match status" value="1"/>
</dbReference>
<dbReference type="CDD" id="cd01347">
    <property type="entry name" value="ligand_gated_channel"/>
    <property type="match status" value="1"/>
</dbReference>
<keyword evidence="7 16" id="KW-0732">Signal</keyword>
<keyword evidence="8" id="KW-0408">Iron</keyword>
<dbReference type="InterPro" id="IPR037066">
    <property type="entry name" value="Plug_dom_sf"/>
</dbReference>
<evidence type="ECO:0000256" key="7">
    <source>
        <dbReference type="ARBA" id="ARBA00022729"/>
    </source>
</evidence>
<dbReference type="Pfam" id="PF07715">
    <property type="entry name" value="Plug"/>
    <property type="match status" value="1"/>
</dbReference>
<keyword evidence="11 14" id="KW-0472">Membrane</keyword>
<keyword evidence="6 14" id="KW-0812">Transmembrane</keyword>
<dbReference type="FunFam" id="2.170.130.10:FF:000001">
    <property type="entry name" value="Catecholate siderophore TonB-dependent receptor"/>
    <property type="match status" value="1"/>
</dbReference>
<protein>
    <submittedName>
        <fullName evidence="19">TonB-dependent siderophore receptor</fullName>
    </submittedName>
</protein>
<keyword evidence="3 14" id="KW-0813">Transport</keyword>
<dbReference type="GO" id="GO:0038023">
    <property type="term" value="F:signaling receptor activity"/>
    <property type="evidence" value="ECO:0007669"/>
    <property type="project" value="InterPro"/>
</dbReference>
<evidence type="ECO:0000256" key="1">
    <source>
        <dbReference type="ARBA" id="ARBA00004571"/>
    </source>
</evidence>
<dbReference type="Gene3D" id="2.170.130.10">
    <property type="entry name" value="TonB-dependent receptor, plug domain"/>
    <property type="match status" value="1"/>
</dbReference>
<evidence type="ECO:0000313" key="20">
    <source>
        <dbReference type="Proteomes" id="UP000474565"/>
    </source>
</evidence>
<name>A0A6L8MGS4_9BURK</name>
<evidence type="ECO:0000256" key="15">
    <source>
        <dbReference type="RuleBase" id="RU003357"/>
    </source>
</evidence>
<comment type="similarity">
    <text evidence="2 14 15">Belongs to the TonB-dependent receptor family.</text>
</comment>
<proteinExistence type="inferred from homology"/>
<keyword evidence="10 15" id="KW-0798">TonB box</keyword>
<evidence type="ECO:0000256" key="10">
    <source>
        <dbReference type="ARBA" id="ARBA00023077"/>
    </source>
</evidence>
<dbReference type="Proteomes" id="UP000474565">
    <property type="component" value="Unassembled WGS sequence"/>
</dbReference>
<keyword evidence="5" id="KW-0410">Iron transport</keyword>
<dbReference type="PANTHER" id="PTHR32552">
    <property type="entry name" value="FERRICHROME IRON RECEPTOR-RELATED"/>
    <property type="match status" value="1"/>
</dbReference>
<dbReference type="GO" id="GO:0009279">
    <property type="term" value="C:cell outer membrane"/>
    <property type="evidence" value="ECO:0007669"/>
    <property type="project" value="UniProtKB-SubCell"/>
</dbReference>
<evidence type="ECO:0000256" key="2">
    <source>
        <dbReference type="ARBA" id="ARBA00009810"/>
    </source>
</evidence>
<dbReference type="PANTHER" id="PTHR32552:SF68">
    <property type="entry name" value="FERRICHROME OUTER MEMBRANE TRANSPORTER_PHAGE RECEPTOR"/>
    <property type="match status" value="1"/>
</dbReference>
<dbReference type="AlphaFoldDB" id="A0A6L8MGS4"/>
<evidence type="ECO:0000256" key="14">
    <source>
        <dbReference type="PROSITE-ProRule" id="PRU01360"/>
    </source>
</evidence>
<dbReference type="PROSITE" id="PS52016">
    <property type="entry name" value="TONB_DEPENDENT_REC_3"/>
    <property type="match status" value="1"/>
</dbReference>
<evidence type="ECO:0000256" key="12">
    <source>
        <dbReference type="ARBA" id="ARBA00023170"/>
    </source>
</evidence>
<sequence>MSVSMKAVSAAVMSAFALAPVAHAQDQQLPVVQVTGAKEDTHSYVPRDSCGATKTDMELRDVPQTVNVIPAAVIKDMHATSLQDVLKTVPGVGLSTGDGQRDQVFIRGFTAIGDQFVDGFRDDALYFRDLSNIDRLEVVKGPAAVLYGRGSSGGLVNRVTKKPGADINDLSVSLSDHAGRRGEIDFGRAGETVSWRLTGAREKADSYRDQQFLDRSAIAPSVALRVSADTKVLLQADYLEDRRLTDFGIPSYQGRPVNVDASQYYGAANASLADTSQSRVTSYAATLTHKFSPTLSLRNGLRFYDYKLDRNNTNISGNVNEVAGTMSLGHAKLVRKEHGWTNQTELTQQLSTGGVRHEVLYGVEYGEQSKDAFTNAAVVVASNVSIFNPVLPVVDPARLGARTDTYGTYKTAAGYVQDALVFNEQWKALLGARYDRFEQQSRLQTAAGVTTANLGRTDTAWSPRAGLVWQPDQQQSYYASWSRSFQPSGENFALAANNADLAPETTRNAEVGGKYDLWNGRASATVSLYRLERDNIKVTDPLTNRIIPIGKQRSDGLELTFNADLGNAWNVMAGYAYTDAKITESVALDTSVNQAGTTTAARVRVQGKRATLTARNSGNLWLTKALGAGWRVGGGVNAVGSRFANPGNTVTLPGYVTADAMLAYQATKYEVQLNLNNLGDTGYIISGHGSSPNLSQPGAPRSIALTLRYKL</sequence>
<dbReference type="Gene3D" id="2.40.170.20">
    <property type="entry name" value="TonB-dependent receptor, beta-barrel domain"/>
    <property type="match status" value="1"/>
</dbReference>
<evidence type="ECO:0000256" key="16">
    <source>
        <dbReference type="SAM" id="SignalP"/>
    </source>
</evidence>
<dbReference type="InterPro" id="IPR010105">
    <property type="entry name" value="TonB_sidphr_rcpt"/>
</dbReference>
<evidence type="ECO:0000256" key="11">
    <source>
        <dbReference type="ARBA" id="ARBA00023136"/>
    </source>
</evidence>
<feature type="domain" description="TonB-dependent receptor-like beta-barrel" evidence="17">
    <location>
        <begin position="227"/>
        <end position="678"/>
    </location>
</feature>
<dbReference type="InterPro" id="IPR039426">
    <property type="entry name" value="TonB-dep_rcpt-like"/>
</dbReference>
<gene>
    <name evidence="19" type="ORF">GTP44_09180</name>
</gene>
<comment type="subcellular location">
    <subcellularLocation>
        <location evidence="1 14">Cell outer membrane</location>
        <topology evidence="1 14">Multi-pass membrane protein</topology>
    </subcellularLocation>
</comment>
<evidence type="ECO:0000256" key="9">
    <source>
        <dbReference type="ARBA" id="ARBA00023065"/>
    </source>
</evidence>
<evidence type="ECO:0000256" key="8">
    <source>
        <dbReference type="ARBA" id="ARBA00023004"/>
    </source>
</evidence>
<comment type="caution">
    <text evidence="19">The sequence shown here is derived from an EMBL/GenBank/DDBJ whole genome shotgun (WGS) entry which is preliminary data.</text>
</comment>
<dbReference type="GO" id="GO:0015891">
    <property type="term" value="P:siderophore transport"/>
    <property type="evidence" value="ECO:0007669"/>
    <property type="project" value="InterPro"/>
</dbReference>
<evidence type="ECO:0000313" key="19">
    <source>
        <dbReference type="EMBL" id="MYM82123.1"/>
    </source>
</evidence>
<evidence type="ECO:0000259" key="17">
    <source>
        <dbReference type="Pfam" id="PF00593"/>
    </source>
</evidence>
<evidence type="ECO:0000256" key="3">
    <source>
        <dbReference type="ARBA" id="ARBA00022448"/>
    </source>
</evidence>
<keyword evidence="12 19" id="KW-0675">Receptor</keyword>
<accession>A0A6L8MGS4</accession>
<dbReference type="EMBL" id="WWCP01000008">
    <property type="protein sequence ID" value="MYM82123.1"/>
    <property type="molecule type" value="Genomic_DNA"/>
</dbReference>
<feature type="domain" description="TonB-dependent receptor plug" evidence="18">
    <location>
        <begin position="59"/>
        <end position="154"/>
    </location>
</feature>
<dbReference type="InterPro" id="IPR012910">
    <property type="entry name" value="Plug_dom"/>
</dbReference>
<keyword evidence="4 14" id="KW-1134">Transmembrane beta strand</keyword>
<evidence type="ECO:0000256" key="6">
    <source>
        <dbReference type="ARBA" id="ARBA00022692"/>
    </source>
</evidence>
<feature type="chain" id="PRO_5026973321" evidence="16">
    <location>
        <begin position="25"/>
        <end position="711"/>
    </location>
</feature>
<keyword evidence="9" id="KW-0406">Ion transport</keyword>
<evidence type="ECO:0000256" key="4">
    <source>
        <dbReference type="ARBA" id="ARBA00022452"/>
    </source>
</evidence>
<reference evidence="19 20" key="1">
    <citation type="submission" date="2019-12" db="EMBL/GenBank/DDBJ databases">
        <title>Novel species isolated from a subtropical stream in China.</title>
        <authorList>
            <person name="Lu H."/>
        </authorList>
    </citation>
    <scope>NUCLEOTIDE SEQUENCE [LARGE SCALE GENOMIC DNA]</scope>
    <source>
        <strain evidence="19 20">FT50W</strain>
    </source>
</reference>
<keyword evidence="13 14" id="KW-0998">Cell outer membrane</keyword>
<organism evidence="19 20">
    <name type="scientific">Duganella lactea</name>
    <dbReference type="NCBI Taxonomy" id="2692173"/>
    <lineage>
        <taxon>Bacteria</taxon>
        <taxon>Pseudomonadati</taxon>
        <taxon>Pseudomonadota</taxon>
        <taxon>Betaproteobacteria</taxon>
        <taxon>Burkholderiales</taxon>
        <taxon>Oxalobacteraceae</taxon>
        <taxon>Telluria group</taxon>
        <taxon>Duganella</taxon>
    </lineage>
</organism>
<dbReference type="GO" id="GO:0015344">
    <property type="term" value="F:siderophore uptake transmembrane transporter activity"/>
    <property type="evidence" value="ECO:0007669"/>
    <property type="project" value="TreeGrafter"/>
</dbReference>
<dbReference type="InterPro" id="IPR036942">
    <property type="entry name" value="Beta-barrel_TonB_sf"/>
</dbReference>
<feature type="signal peptide" evidence="16">
    <location>
        <begin position="1"/>
        <end position="24"/>
    </location>
</feature>
<evidence type="ECO:0000259" key="18">
    <source>
        <dbReference type="Pfam" id="PF07715"/>
    </source>
</evidence>
<dbReference type="Pfam" id="PF00593">
    <property type="entry name" value="TonB_dep_Rec_b-barrel"/>
    <property type="match status" value="1"/>
</dbReference>
<evidence type="ECO:0000256" key="5">
    <source>
        <dbReference type="ARBA" id="ARBA00022496"/>
    </source>
</evidence>